<reference evidence="1 2" key="1">
    <citation type="submission" date="2016-09" db="EMBL/GenBank/DDBJ databases">
        <title>Rhizobium sp. nov., a novel species isolated from the rice rhizosphere.</title>
        <authorList>
            <person name="Zhao J."/>
            <person name="Zhang X."/>
        </authorList>
    </citation>
    <scope>NUCLEOTIDE SEQUENCE [LARGE SCALE GENOMIC DNA]</scope>
    <source>
        <strain evidence="1 2">1.7048</strain>
    </source>
</reference>
<dbReference type="SUPFAM" id="SSF48452">
    <property type="entry name" value="TPR-like"/>
    <property type="match status" value="1"/>
</dbReference>
<sequence>MTSAIDPGAILDFWFSDHARAHWFQSTPAFDQEVEERFLGDYQRVRAGEADALAETADGCLVLILFCDQFPRNMFRGTARAFESDAKALELAEGALERGYPEGADADRQMFFYLPFMHSEDAAHQSRCVALFSNRPEHENSLDFARQHAAIINRFGRFPHRNAALGRDTSQEEAAFLQDHAGF</sequence>
<dbReference type="AlphaFoldDB" id="A0A1Q9B089"/>
<organism evidence="1 2">
    <name type="scientific">Xaviernesmea oryzae</name>
    <dbReference type="NCBI Taxonomy" id="464029"/>
    <lineage>
        <taxon>Bacteria</taxon>
        <taxon>Pseudomonadati</taxon>
        <taxon>Pseudomonadota</taxon>
        <taxon>Alphaproteobacteria</taxon>
        <taxon>Hyphomicrobiales</taxon>
        <taxon>Rhizobiaceae</taxon>
        <taxon>Rhizobium/Agrobacterium group</taxon>
        <taxon>Xaviernesmea</taxon>
    </lineage>
</organism>
<dbReference type="InterPro" id="IPR010323">
    <property type="entry name" value="DUF924"/>
</dbReference>
<proteinExistence type="predicted"/>
<dbReference type="Proteomes" id="UP000186364">
    <property type="component" value="Unassembled WGS sequence"/>
</dbReference>
<evidence type="ECO:0000313" key="1">
    <source>
        <dbReference type="EMBL" id="OLP61389.1"/>
    </source>
</evidence>
<gene>
    <name evidence="1" type="ORF">BJF93_00100</name>
</gene>
<name>A0A1Q9B089_9HYPH</name>
<dbReference type="Gene3D" id="1.25.40.10">
    <property type="entry name" value="Tetratricopeptide repeat domain"/>
    <property type="match status" value="1"/>
</dbReference>
<dbReference type="RefSeq" id="WP_075626421.1">
    <property type="nucleotide sequence ID" value="NZ_FOAM01000011.1"/>
</dbReference>
<dbReference type="Pfam" id="PF06041">
    <property type="entry name" value="DUF924"/>
    <property type="match status" value="1"/>
</dbReference>
<evidence type="ECO:0008006" key="3">
    <source>
        <dbReference type="Google" id="ProtNLM"/>
    </source>
</evidence>
<protein>
    <recommendedName>
        <fullName evidence="3">DUF924 domain-containing protein</fullName>
    </recommendedName>
</protein>
<dbReference type="InterPro" id="IPR011990">
    <property type="entry name" value="TPR-like_helical_dom_sf"/>
</dbReference>
<comment type="caution">
    <text evidence="1">The sequence shown here is derived from an EMBL/GenBank/DDBJ whole genome shotgun (WGS) entry which is preliminary data.</text>
</comment>
<dbReference type="EMBL" id="MKIP01000032">
    <property type="protein sequence ID" value="OLP61389.1"/>
    <property type="molecule type" value="Genomic_DNA"/>
</dbReference>
<accession>A0A1Q9B089</accession>
<evidence type="ECO:0000313" key="2">
    <source>
        <dbReference type="Proteomes" id="UP000186364"/>
    </source>
</evidence>
<keyword evidence="2" id="KW-1185">Reference proteome</keyword>
<dbReference type="Gene3D" id="1.20.58.320">
    <property type="entry name" value="TPR-like"/>
    <property type="match status" value="1"/>
</dbReference>
<dbReference type="OrthoDB" id="7593450at2"/>